<feature type="compositionally biased region" description="Acidic residues" evidence="1">
    <location>
        <begin position="87"/>
        <end position="103"/>
    </location>
</feature>
<reference evidence="3 4" key="1">
    <citation type="submission" date="2024-10" db="EMBL/GenBank/DDBJ databases">
        <title>Updated reference genomes for cyclostephanoid diatoms.</title>
        <authorList>
            <person name="Roberts W.R."/>
            <person name="Alverson A.J."/>
        </authorList>
    </citation>
    <scope>NUCLEOTIDE SEQUENCE [LARGE SCALE GENOMIC DNA]</scope>
    <source>
        <strain evidence="3 4">AJA010-31</strain>
    </source>
</reference>
<evidence type="ECO:0000256" key="2">
    <source>
        <dbReference type="SAM" id="SignalP"/>
    </source>
</evidence>
<evidence type="ECO:0000256" key="1">
    <source>
        <dbReference type="SAM" id="MobiDB-lite"/>
    </source>
</evidence>
<evidence type="ECO:0000313" key="4">
    <source>
        <dbReference type="Proteomes" id="UP001530400"/>
    </source>
</evidence>
<keyword evidence="2" id="KW-0732">Signal</keyword>
<dbReference type="Proteomes" id="UP001530400">
    <property type="component" value="Unassembled WGS sequence"/>
</dbReference>
<feature type="signal peptide" evidence="2">
    <location>
        <begin position="1"/>
        <end position="24"/>
    </location>
</feature>
<name>A0ABD3MNT0_9STRA</name>
<evidence type="ECO:0000313" key="3">
    <source>
        <dbReference type="EMBL" id="KAL3764501.1"/>
    </source>
</evidence>
<feature type="chain" id="PRO_5044815719" description="Transmembrane protein" evidence="2">
    <location>
        <begin position="25"/>
        <end position="103"/>
    </location>
</feature>
<dbReference type="EMBL" id="JALLPJ020001418">
    <property type="protein sequence ID" value="KAL3764501.1"/>
    <property type="molecule type" value="Genomic_DNA"/>
</dbReference>
<keyword evidence="4" id="KW-1185">Reference proteome</keyword>
<comment type="caution">
    <text evidence="3">The sequence shown here is derived from an EMBL/GenBank/DDBJ whole genome shotgun (WGS) entry which is preliminary data.</text>
</comment>
<proteinExistence type="predicted"/>
<gene>
    <name evidence="3" type="ORF">ACHAWO_007018</name>
</gene>
<feature type="region of interest" description="Disordered" evidence="1">
    <location>
        <begin position="81"/>
        <end position="103"/>
    </location>
</feature>
<organism evidence="3 4">
    <name type="scientific">Cyclotella atomus</name>
    <dbReference type="NCBI Taxonomy" id="382360"/>
    <lineage>
        <taxon>Eukaryota</taxon>
        <taxon>Sar</taxon>
        <taxon>Stramenopiles</taxon>
        <taxon>Ochrophyta</taxon>
        <taxon>Bacillariophyta</taxon>
        <taxon>Coscinodiscophyceae</taxon>
        <taxon>Thalassiosirophycidae</taxon>
        <taxon>Stephanodiscales</taxon>
        <taxon>Stephanodiscaceae</taxon>
        <taxon>Cyclotella</taxon>
    </lineage>
</organism>
<accession>A0ABD3MNT0</accession>
<evidence type="ECO:0008006" key="5">
    <source>
        <dbReference type="Google" id="ProtNLM"/>
    </source>
</evidence>
<protein>
    <recommendedName>
        <fullName evidence="5">Transmembrane protein</fullName>
    </recommendedName>
</protein>
<dbReference type="AlphaFoldDB" id="A0ABD3MNT0"/>
<sequence>MKALPYAIGCVVFLTIAFALWVHSLPPPPVRVAAPLQDSPIPRSGSGMTFEEALAAQTDPNRKENLQNLFANVNAEMKEEKLKAETGEEEEPENVMNLDGDEL</sequence>